<sequence>MNISWAFQNLRITQSTSLLLCSKLAIPLYEFQDNLLIFGTRDWDEVVQMDEDYAKQYDTNAIRRHYPTICFNCHGLTFACKRGWIDDAEIALTNDSFLKLNDESIVLPGDIVAYIDINDNSVTHTGIVLSSEENGKAEELLSNKKNCLIVSKWGRNGEFIHNLHKSPYSESEYRVDFYRFSRLKY</sequence>
<accession>A0A5E8HHL8</accession>
<dbReference type="AlphaFoldDB" id="A0A5E8HHL8"/>
<proteinExistence type="predicted"/>
<dbReference type="EMBL" id="AOGX02000001">
    <property type="protein sequence ID" value="EOQ90795.1"/>
    <property type="molecule type" value="Genomic_DNA"/>
</dbReference>
<comment type="caution">
    <text evidence="1">The sequence shown here is derived from an EMBL/GenBank/DDBJ whole genome shotgun (WGS) entry which is preliminary data.</text>
</comment>
<evidence type="ECO:0000313" key="2">
    <source>
        <dbReference type="Proteomes" id="UP000013996"/>
    </source>
</evidence>
<evidence type="ECO:0008006" key="3">
    <source>
        <dbReference type="Google" id="ProtNLM"/>
    </source>
</evidence>
<protein>
    <recommendedName>
        <fullName evidence="3">NlpC/P60 family protein</fullName>
    </recommendedName>
</protein>
<evidence type="ECO:0000313" key="1">
    <source>
        <dbReference type="EMBL" id="EOQ90795.1"/>
    </source>
</evidence>
<gene>
    <name evidence="1" type="ORF">LEP1GSC202_2224</name>
</gene>
<dbReference type="RefSeq" id="WP_015675637.1">
    <property type="nucleotide sequence ID" value="NZ_AOGX02000001.1"/>
</dbReference>
<organism evidence="1 2">
    <name type="scientific">Leptospira yanagawae serovar Saopaulo str. Sao Paulo = ATCC 700523</name>
    <dbReference type="NCBI Taxonomy" id="1249483"/>
    <lineage>
        <taxon>Bacteria</taxon>
        <taxon>Pseudomonadati</taxon>
        <taxon>Spirochaetota</taxon>
        <taxon>Spirochaetia</taxon>
        <taxon>Leptospirales</taxon>
        <taxon>Leptospiraceae</taxon>
        <taxon>Leptospira</taxon>
    </lineage>
</organism>
<reference evidence="1 2" key="1">
    <citation type="submission" date="2013-04" db="EMBL/GenBank/DDBJ databases">
        <authorList>
            <person name="Harkins D.M."/>
            <person name="Durkin A.S."/>
            <person name="Brinkac L.M."/>
            <person name="Haft D.H."/>
            <person name="Selengut J.D."/>
            <person name="Sanka R."/>
            <person name="DePew J."/>
            <person name="Purushe J."/>
            <person name="Hartskeerl R.A."/>
            <person name="Ahmed A."/>
            <person name="van der Linden H."/>
            <person name="Goris M.G.A."/>
            <person name="Vinetz J.M."/>
            <person name="Sutton G.G."/>
            <person name="Nierman W.C."/>
            <person name="Fouts D.E."/>
        </authorList>
    </citation>
    <scope>NUCLEOTIDE SEQUENCE [LARGE SCALE GENOMIC DNA]</scope>
    <source>
        <strain evidence="1 2">Sao Paulo</strain>
    </source>
</reference>
<dbReference type="Proteomes" id="UP000013996">
    <property type="component" value="Unassembled WGS sequence"/>
</dbReference>
<dbReference type="OrthoDB" id="1551192at2"/>
<dbReference type="STRING" id="1249483.LEP1GSC202_2224"/>
<name>A0A5E8HHL8_9LEPT</name>